<comment type="subcellular location">
    <subcellularLocation>
        <location evidence="1">Cell membrane</location>
        <topology evidence="1">Multi-pass membrane protein</topology>
    </subcellularLocation>
</comment>
<feature type="transmembrane region" description="Helical" evidence="7">
    <location>
        <begin position="265"/>
        <end position="289"/>
    </location>
</feature>
<feature type="transmembrane region" description="Helical" evidence="7">
    <location>
        <begin position="16"/>
        <end position="37"/>
    </location>
</feature>
<dbReference type="InterPro" id="IPR003838">
    <property type="entry name" value="ABC3_permease_C"/>
</dbReference>
<evidence type="ECO:0000256" key="6">
    <source>
        <dbReference type="ARBA" id="ARBA00023136"/>
    </source>
</evidence>
<keyword evidence="2" id="KW-0813">Transport</keyword>
<sequence length="390" mass="42138">MVSIARKNLFFDLPRFIVAQAGIMFAVGLVTIQTGIYNGFTRSSTILIDHAEADLWMAHEDMRHLDLTLPIPYRWATEAKTVEGVAEAEALVSRGSIWRYAFGELSVIRIIGLDPQGDLFNPQPLVAGQLSDLDQPYTITVDALDQESLDVSGINHTAEIGSYRARVVGITDGVRSIVSNPFVFTSLENANAFNSPIAPASDSPDPPPPLSSESEISFVLIRATSDTSLAALKQRLMNTFPGSRVVTQAELAQITQDYWRNSTGVGYILGLGAVVGVIVGTVVVGQILYSSVADHIREFGTLKAMGSSDWFIYRVILEQALWMAVLGYIPGMLLSMGVGSWTLNAQAIQILINPVTAAAVFVVTVVMCSGAAIFAIQKVTRLDPAIVFKS</sequence>
<protein>
    <submittedName>
        <fullName evidence="10">FtsX-like permease family protein</fullName>
    </submittedName>
</protein>
<keyword evidence="5 7" id="KW-1133">Transmembrane helix</keyword>
<feature type="transmembrane region" description="Helical" evidence="7">
    <location>
        <begin position="310"/>
        <end position="330"/>
    </location>
</feature>
<dbReference type="EMBL" id="JTHE03000079">
    <property type="protein sequence ID" value="MCM1983929.1"/>
    <property type="molecule type" value="Genomic_DNA"/>
</dbReference>
<dbReference type="Pfam" id="PF12704">
    <property type="entry name" value="MacB_PCD"/>
    <property type="match status" value="1"/>
</dbReference>
<evidence type="ECO:0000313" key="10">
    <source>
        <dbReference type="EMBL" id="MCM1983929.1"/>
    </source>
</evidence>
<keyword evidence="3" id="KW-1003">Cell membrane</keyword>
<comment type="caution">
    <text evidence="10">The sequence shown here is derived from an EMBL/GenBank/DDBJ whole genome shotgun (WGS) entry which is preliminary data.</text>
</comment>
<dbReference type="PANTHER" id="PTHR43738">
    <property type="entry name" value="ABC TRANSPORTER, MEMBRANE PROTEIN"/>
    <property type="match status" value="1"/>
</dbReference>
<accession>A0ABD4T654</accession>
<feature type="transmembrane region" description="Helical" evidence="7">
    <location>
        <begin position="350"/>
        <end position="376"/>
    </location>
</feature>
<dbReference type="InterPro" id="IPR005891">
    <property type="entry name" value="DevC"/>
</dbReference>
<keyword evidence="11" id="KW-1185">Reference proteome</keyword>
<dbReference type="AlphaFoldDB" id="A0ABD4T654"/>
<evidence type="ECO:0000256" key="7">
    <source>
        <dbReference type="SAM" id="Phobius"/>
    </source>
</evidence>
<reference evidence="10 11" key="1">
    <citation type="journal article" date="2015" name="Genome Announc.">
        <title>Draft Genome Sequence of Filamentous Marine Cyanobacterium Lyngbya confervoides Strain BDU141951.</title>
        <authorList>
            <person name="Chandrababunaidu M.M."/>
            <person name="Sen D."/>
            <person name="Tripathy S."/>
        </authorList>
    </citation>
    <scope>NUCLEOTIDE SEQUENCE [LARGE SCALE GENOMIC DNA]</scope>
    <source>
        <strain evidence="10 11">BDU141951</strain>
    </source>
</reference>
<evidence type="ECO:0000256" key="5">
    <source>
        <dbReference type="ARBA" id="ARBA00022989"/>
    </source>
</evidence>
<dbReference type="InterPro" id="IPR025857">
    <property type="entry name" value="MacB_PCD"/>
</dbReference>
<feature type="domain" description="MacB-like periplasmic core" evidence="9">
    <location>
        <begin position="21"/>
        <end position="236"/>
    </location>
</feature>
<evidence type="ECO:0000259" key="9">
    <source>
        <dbReference type="Pfam" id="PF12704"/>
    </source>
</evidence>
<evidence type="ECO:0000259" key="8">
    <source>
        <dbReference type="Pfam" id="PF02687"/>
    </source>
</evidence>
<dbReference type="GO" id="GO:0005886">
    <property type="term" value="C:plasma membrane"/>
    <property type="evidence" value="ECO:0007669"/>
    <property type="project" value="UniProtKB-SubCell"/>
</dbReference>
<evidence type="ECO:0000256" key="3">
    <source>
        <dbReference type="ARBA" id="ARBA00022475"/>
    </source>
</evidence>
<evidence type="ECO:0000256" key="4">
    <source>
        <dbReference type="ARBA" id="ARBA00022692"/>
    </source>
</evidence>
<evidence type="ECO:0000256" key="2">
    <source>
        <dbReference type="ARBA" id="ARBA00022448"/>
    </source>
</evidence>
<dbReference type="PANTHER" id="PTHR43738:SF1">
    <property type="entry name" value="HEMIN TRANSPORT SYSTEM PERMEASE PROTEIN HRTB-RELATED"/>
    <property type="match status" value="1"/>
</dbReference>
<proteinExistence type="predicted"/>
<evidence type="ECO:0000313" key="11">
    <source>
        <dbReference type="Proteomes" id="UP000031561"/>
    </source>
</evidence>
<keyword evidence="6 7" id="KW-0472">Membrane</keyword>
<evidence type="ECO:0000256" key="1">
    <source>
        <dbReference type="ARBA" id="ARBA00004651"/>
    </source>
</evidence>
<name>A0ABD4T654_9CYAN</name>
<dbReference type="RefSeq" id="WP_166275604.1">
    <property type="nucleotide sequence ID" value="NZ_JTHE03000079.1"/>
</dbReference>
<dbReference type="Pfam" id="PF02687">
    <property type="entry name" value="FtsX"/>
    <property type="match status" value="1"/>
</dbReference>
<dbReference type="PIRSF" id="PIRSF031773">
    <property type="entry name" value="DevC"/>
    <property type="match status" value="1"/>
</dbReference>
<organism evidence="10 11">
    <name type="scientific">Lyngbya confervoides BDU141951</name>
    <dbReference type="NCBI Taxonomy" id="1574623"/>
    <lineage>
        <taxon>Bacteria</taxon>
        <taxon>Bacillati</taxon>
        <taxon>Cyanobacteriota</taxon>
        <taxon>Cyanophyceae</taxon>
        <taxon>Oscillatoriophycideae</taxon>
        <taxon>Oscillatoriales</taxon>
        <taxon>Microcoleaceae</taxon>
        <taxon>Lyngbya</taxon>
    </lineage>
</organism>
<dbReference type="Proteomes" id="UP000031561">
    <property type="component" value="Unassembled WGS sequence"/>
</dbReference>
<gene>
    <name evidence="10" type="ORF">QQ91_0013990</name>
</gene>
<feature type="domain" description="ABC3 transporter permease C-terminal" evidence="8">
    <location>
        <begin position="273"/>
        <end position="384"/>
    </location>
</feature>
<dbReference type="InterPro" id="IPR051125">
    <property type="entry name" value="ABC-4/HrtB_transporter"/>
</dbReference>
<keyword evidence="4 7" id="KW-0812">Transmembrane</keyword>